<dbReference type="GO" id="GO:0000981">
    <property type="term" value="F:DNA-binding transcription factor activity, RNA polymerase II-specific"/>
    <property type="evidence" value="ECO:0007669"/>
    <property type="project" value="TreeGrafter"/>
</dbReference>
<dbReference type="STRING" id="74557.A0A1V9ZD39"/>
<keyword evidence="4 5" id="KW-0804">Transcription</keyword>
<evidence type="ECO:0000256" key="2">
    <source>
        <dbReference type="ARBA" id="ARBA00023015"/>
    </source>
</evidence>
<evidence type="ECO:0000259" key="7">
    <source>
        <dbReference type="SMART" id="SM01372"/>
    </source>
</evidence>
<name>A0A1V9ZD39_9STRA</name>
<dbReference type="Pfam" id="PF02319">
    <property type="entry name" value="WHD_E2F_TDP"/>
    <property type="match status" value="2"/>
</dbReference>
<evidence type="ECO:0000256" key="5">
    <source>
        <dbReference type="RuleBase" id="RU003796"/>
    </source>
</evidence>
<comment type="subcellular location">
    <subcellularLocation>
        <location evidence="5">Nucleus</location>
    </subcellularLocation>
</comment>
<dbReference type="InterPro" id="IPR015633">
    <property type="entry name" value="E2F"/>
</dbReference>
<evidence type="ECO:0000256" key="4">
    <source>
        <dbReference type="ARBA" id="ARBA00023163"/>
    </source>
</evidence>
<evidence type="ECO:0000256" key="3">
    <source>
        <dbReference type="ARBA" id="ARBA00023125"/>
    </source>
</evidence>
<keyword evidence="2 5" id="KW-0805">Transcription regulation</keyword>
<organism evidence="8 9">
    <name type="scientific">Thraustotheca clavata</name>
    <dbReference type="NCBI Taxonomy" id="74557"/>
    <lineage>
        <taxon>Eukaryota</taxon>
        <taxon>Sar</taxon>
        <taxon>Stramenopiles</taxon>
        <taxon>Oomycota</taxon>
        <taxon>Saprolegniomycetes</taxon>
        <taxon>Saprolegniales</taxon>
        <taxon>Achlyaceae</taxon>
        <taxon>Thraustotheca</taxon>
    </lineage>
</organism>
<evidence type="ECO:0000256" key="1">
    <source>
        <dbReference type="ARBA" id="ARBA00010940"/>
    </source>
</evidence>
<keyword evidence="3 5" id="KW-0238">DNA-binding</keyword>
<dbReference type="EMBL" id="JNBS01002013">
    <property type="protein sequence ID" value="OQR95882.1"/>
    <property type="molecule type" value="Genomic_DNA"/>
</dbReference>
<comment type="similarity">
    <text evidence="1 5">Belongs to the E2F/DP family.</text>
</comment>
<dbReference type="InterPro" id="IPR003316">
    <property type="entry name" value="E2F_WHTH_DNA-bd_dom"/>
</dbReference>
<dbReference type="AlphaFoldDB" id="A0A1V9ZD39"/>
<keyword evidence="5" id="KW-0539">Nucleus</keyword>
<feature type="domain" description="E2F/DP family winged-helix DNA-binding" evidence="7">
    <location>
        <begin position="15"/>
        <end position="79"/>
    </location>
</feature>
<dbReference type="GO" id="GO:0090575">
    <property type="term" value="C:RNA polymerase II transcription regulator complex"/>
    <property type="evidence" value="ECO:0007669"/>
    <property type="project" value="TreeGrafter"/>
</dbReference>
<proteinExistence type="inferred from homology"/>
<dbReference type="Gene3D" id="1.10.10.10">
    <property type="entry name" value="Winged helix-like DNA-binding domain superfamily/Winged helix DNA-binding domain"/>
    <property type="match status" value="2"/>
</dbReference>
<comment type="caution">
    <text evidence="8">The sequence shown here is derived from an EMBL/GenBank/DDBJ whole genome shotgun (WGS) entry which is preliminary data.</text>
</comment>
<gene>
    <name evidence="8" type="ORF">THRCLA_22056</name>
</gene>
<sequence>MAPKERSARNTNLQRMDKSITVLSVKFCAILREANDAVNIVQAAKTLGTQKRRLHEILNIIQSVGLVSKVGIGLCKWLGEESMLEALQELKQQVPNPTQMSKLHKKAVATALSERFLQVFLHQDVQVPVILEDIMNIVTSDMTPLRDENPVSPTRRIYDIANVLCSLNLIKKILIVKPDTKRKQITFIWCGPIIAGKKFPRIQPILPLKRGADEVQTSNDIKRVRSSSECTSVGDGSPRPYYMAHPPLPPLSAPKSMDFSASPLCLILRNDQLTKELAEAKAREDALKGRIAKLEAQLDKYQTETCKYNMPGLRHRTVKPLPFQSDLDMYEPKDKSLTPSQKSLMAASTLLTFTPNQVYTTNSYEFLQEIQGGGNSLPHNVERTPKGKENRFNFESPLFEGLSPLTRLSDECNFA</sequence>
<accession>A0A1V9ZD39</accession>
<dbReference type="OrthoDB" id="5318at2759"/>
<dbReference type="GO" id="GO:0000978">
    <property type="term" value="F:RNA polymerase II cis-regulatory region sequence-specific DNA binding"/>
    <property type="evidence" value="ECO:0007669"/>
    <property type="project" value="InterPro"/>
</dbReference>
<evidence type="ECO:0000313" key="8">
    <source>
        <dbReference type="EMBL" id="OQR95882.1"/>
    </source>
</evidence>
<reference evidence="8 9" key="1">
    <citation type="journal article" date="2014" name="Genome Biol. Evol.">
        <title>The secreted proteins of Achlya hypogyna and Thraustotheca clavata identify the ancestral oomycete secretome and reveal gene acquisitions by horizontal gene transfer.</title>
        <authorList>
            <person name="Misner I."/>
            <person name="Blouin N."/>
            <person name="Leonard G."/>
            <person name="Richards T.A."/>
            <person name="Lane C.E."/>
        </authorList>
    </citation>
    <scope>NUCLEOTIDE SEQUENCE [LARGE SCALE GENOMIC DNA]</scope>
    <source>
        <strain evidence="8 9">ATCC 34112</strain>
    </source>
</reference>
<feature type="domain" description="E2F/DP family winged-helix DNA-binding" evidence="7">
    <location>
        <begin position="104"/>
        <end position="191"/>
    </location>
</feature>
<dbReference type="PANTHER" id="PTHR12081">
    <property type="entry name" value="TRANSCRIPTION FACTOR E2F"/>
    <property type="match status" value="1"/>
</dbReference>
<evidence type="ECO:0000256" key="6">
    <source>
        <dbReference type="SAM" id="Coils"/>
    </source>
</evidence>
<keyword evidence="9" id="KW-1185">Reference proteome</keyword>
<dbReference type="Proteomes" id="UP000243217">
    <property type="component" value="Unassembled WGS sequence"/>
</dbReference>
<keyword evidence="6" id="KW-0175">Coiled coil</keyword>
<dbReference type="SUPFAM" id="SSF46785">
    <property type="entry name" value="Winged helix' DNA-binding domain"/>
    <property type="match status" value="2"/>
</dbReference>
<evidence type="ECO:0000313" key="9">
    <source>
        <dbReference type="Proteomes" id="UP000243217"/>
    </source>
</evidence>
<dbReference type="InterPro" id="IPR036388">
    <property type="entry name" value="WH-like_DNA-bd_sf"/>
</dbReference>
<dbReference type="SMART" id="SM01372">
    <property type="entry name" value="E2F_TDP"/>
    <property type="match status" value="2"/>
</dbReference>
<dbReference type="PANTHER" id="PTHR12081:SF7">
    <property type="entry name" value="TRANSCRIPTION FACTOR EFL-3"/>
    <property type="match status" value="1"/>
</dbReference>
<dbReference type="InterPro" id="IPR036390">
    <property type="entry name" value="WH_DNA-bd_sf"/>
</dbReference>
<feature type="coiled-coil region" evidence="6">
    <location>
        <begin position="270"/>
        <end position="304"/>
    </location>
</feature>
<protein>
    <recommendedName>
        <fullName evidence="7">E2F/DP family winged-helix DNA-binding domain-containing protein</fullName>
    </recommendedName>
</protein>